<accession>A0A0D0I3K6</accession>
<keyword evidence="4 6" id="KW-1133">Transmembrane helix</keyword>
<dbReference type="InterPro" id="IPR051449">
    <property type="entry name" value="ABC-2_transporter_component"/>
</dbReference>
<evidence type="ECO:0000256" key="4">
    <source>
        <dbReference type="ARBA" id="ARBA00022989"/>
    </source>
</evidence>
<dbReference type="PANTHER" id="PTHR30294">
    <property type="entry name" value="MEMBRANE COMPONENT OF ABC TRANSPORTER YHHJ-RELATED"/>
    <property type="match status" value="1"/>
</dbReference>
<dbReference type="GO" id="GO:0005886">
    <property type="term" value="C:plasma membrane"/>
    <property type="evidence" value="ECO:0007669"/>
    <property type="project" value="UniProtKB-SubCell"/>
</dbReference>
<evidence type="ECO:0000256" key="5">
    <source>
        <dbReference type="ARBA" id="ARBA00023136"/>
    </source>
</evidence>
<comment type="subcellular location">
    <subcellularLocation>
        <location evidence="1">Cell membrane</location>
        <topology evidence="1">Multi-pass membrane protein</topology>
    </subcellularLocation>
</comment>
<dbReference type="EMBL" id="JXQK01000080">
    <property type="protein sequence ID" value="KIP60583.1"/>
    <property type="molecule type" value="Genomic_DNA"/>
</dbReference>
<feature type="transmembrane region" description="Helical" evidence="6">
    <location>
        <begin position="30"/>
        <end position="49"/>
    </location>
</feature>
<keyword evidence="5 6" id="KW-0472">Membrane</keyword>
<keyword evidence="3 6" id="KW-0812">Transmembrane</keyword>
<keyword evidence="2" id="KW-1003">Cell membrane</keyword>
<dbReference type="STRING" id="1602171.ST44_11250"/>
<dbReference type="GO" id="GO:0140359">
    <property type="term" value="F:ABC-type transporter activity"/>
    <property type="evidence" value="ECO:0007669"/>
    <property type="project" value="InterPro"/>
</dbReference>
<feature type="transmembrane region" description="Helical" evidence="6">
    <location>
        <begin position="307"/>
        <end position="327"/>
    </location>
</feature>
<evidence type="ECO:0000256" key="1">
    <source>
        <dbReference type="ARBA" id="ARBA00004651"/>
    </source>
</evidence>
<evidence type="ECO:0000256" key="6">
    <source>
        <dbReference type="SAM" id="Phobius"/>
    </source>
</evidence>
<evidence type="ECO:0000256" key="2">
    <source>
        <dbReference type="ARBA" id="ARBA00022475"/>
    </source>
</evidence>
<evidence type="ECO:0000256" key="3">
    <source>
        <dbReference type="ARBA" id="ARBA00022692"/>
    </source>
</evidence>
<organism evidence="8 9">
    <name type="scientific">Prevotella pectinovora</name>
    <dbReference type="NCBI Taxonomy" id="1602169"/>
    <lineage>
        <taxon>Bacteria</taxon>
        <taxon>Pseudomonadati</taxon>
        <taxon>Bacteroidota</taxon>
        <taxon>Bacteroidia</taxon>
        <taxon>Bacteroidales</taxon>
        <taxon>Prevotellaceae</taxon>
        <taxon>Prevotella</taxon>
    </lineage>
</organism>
<feature type="transmembrane region" description="Helical" evidence="6">
    <location>
        <begin position="194"/>
        <end position="216"/>
    </location>
</feature>
<keyword evidence="9" id="KW-1185">Reference proteome</keyword>
<dbReference type="InterPro" id="IPR013525">
    <property type="entry name" value="ABC2_TM"/>
</dbReference>
<comment type="caution">
    <text evidence="8">The sequence shown here is derived from an EMBL/GenBank/DDBJ whole genome shotgun (WGS) entry which is preliminary data.</text>
</comment>
<evidence type="ECO:0000313" key="9">
    <source>
        <dbReference type="Proteomes" id="UP000032046"/>
    </source>
</evidence>
<feature type="domain" description="ABC-2 type transporter transmembrane" evidence="7">
    <location>
        <begin position="31"/>
        <end position="382"/>
    </location>
</feature>
<feature type="transmembrane region" description="Helical" evidence="6">
    <location>
        <begin position="280"/>
        <end position="300"/>
    </location>
</feature>
<dbReference type="AlphaFoldDB" id="A0A0D0I3K6"/>
<proteinExistence type="predicted"/>
<name>A0A0D0I3K6_9BACT</name>
<reference evidence="8 9" key="1">
    <citation type="submission" date="2015-01" db="EMBL/GenBank/DDBJ databases">
        <title>Comparative genomics of non-oral Prevotella species.</title>
        <authorList>
            <person name="Accetto T."/>
            <person name="Nograsek B."/>
            <person name="Avgustin G."/>
        </authorList>
    </citation>
    <scope>NUCLEOTIDE SEQUENCE [LARGE SCALE GENOMIC DNA]</scope>
    <source>
        <strain evidence="8 9">P5-119</strain>
    </source>
</reference>
<gene>
    <name evidence="8" type="ORF">ST44_11250</name>
</gene>
<dbReference type="Pfam" id="PF12698">
    <property type="entry name" value="ABC2_membrane_3"/>
    <property type="match status" value="1"/>
</dbReference>
<feature type="transmembrane region" description="Helical" evidence="6">
    <location>
        <begin position="333"/>
        <end position="352"/>
    </location>
</feature>
<dbReference type="Gene3D" id="3.40.1710.10">
    <property type="entry name" value="abc type-2 transporter like domain"/>
    <property type="match status" value="1"/>
</dbReference>
<sequence>MTTMNKFFNILRDTCYICLQELKNVFRDQGVLIFLVVVPLAYPLLYSWIYNNEVAREVPVAIVDLSHSHTSREFTRMIDASPDTRVALRCNSLDEARQRIGRGDAYGVVYFPEDFQTKLNRMEQTHVGVYCDMSIMLAYKAIFQTCVAIQGELNSRIQVKLSGNYTERENEITTRPLDFQEVPIFNNTAGYGNFIIPGVLMLIIQQTLLLGVGMAAGTAREKNNYGFLVPIHRRYRGVMRIVWGKAMAYLMIYVVMAAYLLCAVPYFFNFISLITLSQLALFSLPYLLSCIFFSMTLSVMMRYRENVMLLVVFSSVMLLFMSGVSWPQSNIPAFWQGVSWLFPSTFGIRGFVRMNSMGATLTDVSTEYRALWIQTVVYFVLAHEVYRFNIAKARHAIHHRLLRLRSKTVPSSEG</sequence>
<feature type="transmembrane region" description="Helical" evidence="6">
    <location>
        <begin position="246"/>
        <end position="268"/>
    </location>
</feature>
<dbReference type="Proteomes" id="UP000032046">
    <property type="component" value="Unassembled WGS sequence"/>
</dbReference>
<evidence type="ECO:0000259" key="7">
    <source>
        <dbReference type="Pfam" id="PF12698"/>
    </source>
</evidence>
<dbReference type="PANTHER" id="PTHR30294:SF46">
    <property type="entry name" value="ABC TRANSPORTER PERMEASE"/>
    <property type="match status" value="1"/>
</dbReference>
<protein>
    <submittedName>
        <fullName evidence="8">Contig80, whole genome shotgun sequence</fullName>
    </submittedName>
</protein>
<evidence type="ECO:0000313" key="8">
    <source>
        <dbReference type="EMBL" id="KIP60583.1"/>
    </source>
</evidence>